<organism evidence="3 4">
    <name type="scientific">Actinosynnema mirum (strain ATCC 29888 / DSM 43827 / JCM 3225 / NBRC 14064 / NCIMB 13271 / NRRL B-12336 / IMRU 3971 / 101)</name>
    <dbReference type="NCBI Taxonomy" id="446462"/>
    <lineage>
        <taxon>Bacteria</taxon>
        <taxon>Bacillati</taxon>
        <taxon>Actinomycetota</taxon>
        <taxon>Actinomycetes</taxon>
        <taxon>Pseudonocardiales</taxon>
        <taxon>Pseudonocardiaceae</taxon>
        <taxon>Actinosynnema</taxon>
    </lineage>
</organism>
<dbReference type="CDD" id="cd17906">
    <property type="entry name" value="CheX"/>
    <property type="match status" value="1"/>
</dbReference>
<dbReference type="GO" id="GO:0006935">
    <property type="term" value="P:chemotaxis"/>
    <property type="evidence" value="ECO:0007669"/>
    <property type="project" value="UniProtKB-KW"/>
</dbReference>
<dbReference type="InterPro" id="IPR028051">
    <property type="entry name" value="CheX-like_dom"/>
</dbReference>
<accession>C6WJN3</accession>
<evidence type="ECO:0000259" key="2">
    <source>
        <dbReference type="Pfam" id="PF13690"/>
    </source>
</evidence>
<dbReference type="SUPFAM" id="SSF103039">
    <property type="entry name" value="CheC-like"/>
    <property type="match status" value="1"/>
</dbReference>
<dbReference type="STRING" id="446462.Amir_2318"/>
<sequence length="161" mass="17115">MTLVLPTTEDLGSMTEQVWSAYLDPETEHPLLFGDLGPNPVELTASVSIVGAWDGHLVVSTSKAGAQDVASVMLMMSHEELTDDDVSDALGELANVVGGNVKSLVPSPAKLSLPRVGAADSERWPGAVELCRTVVQWKGQPFSVVLFSSSKQEQVSEELPV</sequence>
<keyword evidence="4" id="KW-1185">Reference proteome</keyword>
<dbReference type="EMBL" id="CP001630">
    <property type="protein sequence ID" value="ACU36258.1"/>
    <property type="molecule type" value="Genomic_DNA"/>
</dbReference>
<feature type="domain" description="Chemotaxis phosphatase CheX-like" evidence="2">
    <location>
        <begin position="44"/>
        <end position="119"/>
    </location>
</feature>
<evidence type="ECO:0000313" key="4">
    <source>
        <dbReference type="Proteomes" id="UP000002213"/>
    </source>
</evidence>
<dbReference type="RefSeq" id="WP_015801147.1">
    <property type="nucleotide sequence ID" value="NC_013093.1"/>
</dbReference>
<protein>
    <recommendedName>
        <fullName evidence="2">Chemotaxis phosphatase CheX-like domain-containing protein</fullName>
    </recommendedName>
</protein>
<evidence type="ECO:0000256" key="1">
    <source>
        <dbReference type="ARBA" id="ARBA00022500"/>
    </source>
</evidence>
<dbReference type="AlphaFoldDB" id="C6WJN3"/>
<proteinExistence type="predicted"/>
<keyword evidence="1" id="KW-0145">Chemotaxis</keyword>
<dbReference type="Pfam" id="PF13690">
    <property type="entry name" value="CheX"/>
    <property type="match status" value="1"/>
</dbReference>
<gene>
    <name evidence="3" type="ordered locus">Amir_2318</name>
</gene>
<dbReference type="Proteomes" id="UP000002213">
    <property type="component" value="Chromosome"/>
</dbReference>
<evidence type="ECO:0000313" key="3">
    <source>
        <dbReference type="EMBL" id="ACU36258.1"/>
    </source>
</evidence>
<reference evidence="3 4" key="1">
    <citation type="journal article" date="2009" name="Stand. Genomic Sci.">
        <title>Complete genome sequence of Actinosynnema mirum type strain (101).</title>
        <authorList>
            <person name="Land M."/>
            <person name="Lapidus A."/>
            <person name="Mayilraj S."/>
            <person name="Chen F."/>
            <person name="Copeland A."/>
            <person name="Del Rio T.G."/>
            <person name="Nolan M."/>
            <person name="Lucas S."/>
            <person name="Tice H."/>
            <person name="Cheng J.F."/>
            <person name="Chertkov O."/>
            <person name="Bruce D."/>
            <person name="Goodwin L."/>
            <person name="Pitluck S."/>
            <person name="Rohde M."/>
            <person name="Goker M."/>
            <person name="Pati A."/>
            <person name="Ivanova N."/>
            <person name="Mavromatis K."/>
            <person name="Chen A."/>
            <person name="Palaniappan K."/>
            <person name="Hauser L."/>
            <person name="Chang Y.J."/>
            <person name="Jeffries C.C."/>
            <person name="Brettin T."/>
            <person name="Detter J.C."/>
            <person name="Han C."/>
            <person name="Chain P."/>
            <person name="Tindall B.J."/>
            <person name="Bristow J."/>
            <person name="Eisen J.A."/>
            <person name="Markowitz V."/>
            <person name="Hugenholtz P."/>
            <person name="Kyrpides N.C."/>
            <person name="Klenk H.P."/>
        </authorList>
    </citation>
    <scope>NUCLEOTIDE SEQUENCE [LARGE SCALE GENOMIC DNA]</scope>
    <source>
        <strain evidence="4">ATCC 29888 / DSM 43827 / JCM 3225 / NBRC 14064 / NCIMB 13271 / NRRL B-12336 / IMRU 3971 / 101</strain>
    </source>
</reference>
<dbReference type="InterPro" id="IPR028976">
    <property type="entry name" value="CheC-like_sf"/>
</dbReference>
<dbReference type="HOGENOM" id="CLU_136151_0_0_11"/>
<dbReference type="eggNOG" id="ENOG50331R6">
    <property type="taxonomic scope" value="Bacteria"/>
</dbReference>
<name>C6WJN3_ACTMD</name>
<dbReference type="KEGG" id="ami:Amir_2318"/>
<dbReference type="Gene3D" id="3.40.1550.10">
    <property type="entry name" value="CheC-like"/>
    <property type="match status" value="1"/>
</dbReference>